<evidence type="ECO:0000256" key="8">
    <source>
        <dbReference type="SAM" id="MobiDB-lite"/>
    </source>
</evidence>
<keyword evidence="12" id="KW-1185">Reference proteome</keyword>
<feature type="transmembrane region" description="Helical" evidence="9">
    <location>
        <begin position="531"/>
        <end position="551"/>
    </location>
</feature>
<evidence type="ECO:0000256" key="6">
    <source>
        <dbReference type="ARBA" id="ARBA00022989"/>
    </source>
</evidence>
<feature type="domain" description="Amino acid transporter transmembrane" evidence="10">
    <location>
        <begin position="396"/>
        <end position="793"/>
    </location>
</feature>
<feature type="transmembrane region" description="Helical" evidence="9">
    <location>
        <begin position="715"/>
        <end position="735"/>
    </location>
</feature>
<feature type="compositionally biased region" description="Polar residues" evidence="8">
    <location>
        <begin position="211"/>
        <end position="222"/>
    </location>
</feature>
<feature type="transmembrane region" description="Helical" evidence="9">
    <location>
        <begin position="654"/>
        <end position="672"/>
    </location>
</feature>
<evidence type="ECO:0000256" key="7">
    <source>
        <dbReference type="ARBA" id="ARBA00023136"/>
    </source>
</evidence>
<dbReference type="InterPro" id="IPR013057">
    <property type="entry name" value="AA_transpt_TM"/>
</dbReference>
<feature type="compositionally biased region" description="Polar residues" evidence="8">
    <location>
        <begin position="232"/>
        <end position="247"/>
    </location>
</feature>
<evidence type="ECO:0000313" key="12">
    <source>
        <dbReference type="Proteomes" id="UP001583186"/>
    </source>
</evidence>
<feature type="compositionally biased region" description="Low complexity" evidence="8">
    <location>
        <begin position="13"/>
        <end position="28"/>
    </location>
</feature>
<feature type="compositionally biased region" description="Polar residues" evidence="8">
    <location>
        <begin position="29"/>
        <end position="48"/>
    </location>
</feature>
<keyword evidence="4 9" id="KW-0812">Transmembrane</keyword>
<evidence type="ECO:0000256" key="5">
    <source>
        <dbReference type="ARBA" id="ARBA00022970"/>
    </source>
</evidence>
<accession>A0ABR3YNJ2</accession>
<evidence type="ECO:0000256" key="4">
    <source>
        <dbReference type="ARBA" id="ARBA00022692"/>
    </source>
</evidence>
<feature type="transmembrane region" description="Helical" evidence="9">
    <location>
        <begin position="424"/>
        <end position="445"/>
    </location>
</feature>
<evidence type="ECO:0000259" key="10">
    <source>
        <dbReference type="Pfam" id="PF01490"/>
    </source>
</evidence>
<keyword evidence="6 9" id="KW-1133">Transmembrane helix</keyword>
<evidence type="ECO:0000256" key="2">
    <source>
        <dbReference type="ARBA" id="ARBA00008066"/>
    </source>
</evidence>
<feature type="transmembrane region" description="Helical" evidence="9">
    <location>
        <begin position="613"/>
        <end position="634"/>
    </location>
</feature>
<dbReference type="PANTHER" id="PTHR22950:SF692">
    <property type="entry name" value="TRANSMEMBRANE AMINO ACID TRANSPORTER FAMILY PROTEIN"/>
    <property type="match status" value="1"/>
</dbReference>
<reference evidence="11 12" key="1">
    <citation type="journal article" date="2024" name="IMA Fungus">
        <title>IMA Genome - F19 : A genome assembly and annotation guide to empower mycologists, including annotated draft genome sequences of Ceratocystis pirilliformis, Diaporthe australafricana, Fusarium ophioides, Paecilomyces lecythidis, and Sporothrix stenoceras.</title>
        <authorList>
            <person name="Aylward J."/>
            <person name="Wilson A.M."/>
            <person name="Visagie C.M."/>
            <person name="Spraker J."/>
            <person name="Barnes I."/>
            <person name="Buitendag C."/>
            <person name="Ceriani C."/>
            <person name="Del Mar Angel L."/>
            <person name="du Plessis D."/>
            <person name="Fuchs T."/>
            <person name="Gasser K."/>
            <person name="Kramer D."/>
            <person name="Li W."/>
            <person name="Munsamy K."/>
            <person name="Piso A."/>
            <person name="Price J.L."/>
            <person name="Sonnekus B."/>
            <person name="Thomas C."/>
            <person name="van der Nest A."/>
            <person name="van Dijk A."/>
            <person name="van Heerden A."/>
            <person name="van Vuuren N."/>
            <person name="Yilmaz N."/>
            <person name="Duong T.A."/>
            <person name="van der Merwe N.A."/>
            <person name="Wingfield M.J."/>
            <person name="Wingfield B.D."/>
        </authorList>
    </citation>
    <scope>NUCLEOTIDE SEQUENCE [LARGE SCALE GENOMIC DNA]</scope>
    <source>
        <strain evidence="11 12">CMW 5346</strain>
    </source>
</reference>
<comment type="subcellular location">
    <subcellularLocation>
        <location evidence="1">Membrane</location>
        <topology evidence="1">Multi-pass membrane protein</topology>
    </subcellularLocation>
</comment>
<evidence type="ECO:0000256" key="3">
    <source>
        <dbReference type="ARBA" id="ARBA00022448"/>
    </source>
</evidence>
<feature type="transmembrane region" description="Helical" evidence="9">
    <location>
        <begin position="571"/>
        <end position="592"/>
    </location>
</feature>
<dbReference type="EMBL" id="JAWCUI010000069">
    <property type="protein sequence ID" value="KAL1889788.1"/>
    <property type="molecule type" value="Genomic_DNA"/>
</dbReference>
<evidence type="ECO:0000256" key="9">
    <source>
        <dbReference type="SAM" id="Phobius"/>
    </source>
</evidence>
<feature type="transmembrane region" description="Helical" evidence="9">
    <location>
        <begin position="475"/>
        <end position="496"/>
    </location>
</feature>
<feature type="compositionally biased region" description="Acidic residues" evidence="8">
    <location>
        <begin position="66"/>
        <end position="76"/>
    </location>
</feature>
<feature type="transmembrane region" description="Helical" evidence="9">
    <location>
        <begin position="741"/>
        <end position="764"/>
    </location>
</feature>
<feature type="region of interest" description="Disordered" evidence="8">
    <location>
        <begin position="1"/>
        <end position="106"/>
    </location>
</feature>
<keyword evidence="5" id="KW-0029">Amino-acid transport</keyword>
<organism evidence="11 12">
    <name type="scientific">Sporothrix stenoceras</name>
    <dbReference type="NCBI Taxonomy" id="5173"/>
    <lineage>
        <taxon>Eukaryota</taxon>
        <taxon>Fungi</taxon>
        <taxon>Dikarya</taxon>
        <taxon>Ascomycota</taxon>
        <taxon>Pezizomycotina</taxon>
        <taxon>Sordariomycetes</taxon>
        <taxon>Sordariomycetidae</taxon>
        <taxon>Ophiostomatales</taxon>
        <taxon>Ophiostomataceae</taxon>
        <taxon>Sporothrix</taxon>
    </lineage>
</organism>
<comment type="similarity">
    <text evidence="2">Belongs to the amino acid/polyamine transporter 2 family.</text>
</comment>
<feature type="region of interest" description="Disordered" evidence="8">
    <location>
        <begin position="162"/>
        <end position="189"/>
    </location>
</feature>
<protein>
    <recommendedName>
        <fullName evidence="10">Amino acid transporter transmembrane domain-containing protein</fullName>
    </recommendedName>
</protein>
<feature type="region of interest" description="Disordered" evidence="8">
    <location>
        <begin position="208"/>
        <end position="266"/>
    </location>
</feature>
<keyword evidence="3" id="KW-0813">Transport</keyword>
<dbReference type="Proteomes" id="UP001583186">
    <property type="component" value="Unassembled WGS sequence"/>
</dbReference>
<dbReference type="PANTHER" id="PTHR22950">
    <property type="entry name" value="AMINO ACID TRANSPORTER"/>
    <property type="match status" value="1"/>
</dbReference>
<evidence type="ECO:0000256" key="1">
    <source>
        <dbReference type="ARBA" id="ARBA00004141"/>
    </source>
</evidence>
<comment type="caution">
    <text evidence="11">The sequence shown here is derived from an EMBL/GenBank/DDBJ whole genome shotgun (WGS) entry which is preliminary data.</text>
</comment>
<name>A0ABR3YNJ2_9PEZI</name>
<sequence>MAPEGASNAPTGNTNDNSNSSNDRAAATFSTSAVTDSPFRTGSVSSAGFRSVQFAAPRRNRRGSGGDDDGDNDDNDASSRFLDDNDDDGERDPYDNRGAGDWPPLRRRRSSVGARLAALTDIGGVNSIRSFTRSFQRAAGFTEVIPQRPSFIFAADQEPIFGGPHGEAGPHDHYADGMDESVDPGSSSYRASPPAFLSLLRQHLEARDSSAIASSENASLNAPPSDPGSPIPGQSSVVVTDEPNSSHPGGPSEHKSLLDPSGQTRTFRAGSTSSIFAWPPHLAAAAAAASAGASVEGVGSPPVVGSYGSFHTYRSGSGGAASGYGSVIGSPAALSYGAMSGRLGPGSQAASMAQAGTLWRQQQEGGLEVVPDSERPAILVKEVEEDGKIILTVEGQSTLPQTIFNSINVLIGVGLLSLPMGIKYAGWICGMIILFLAAAVTAYTARLLAKCMDLDPVVITFSDLAFISFGPRARLVTSLLFTVELMAACVALIVLFADSLDLLFPGMLTLVEWKILCCFIMIPLNFLPMRLLSVTSIIGIVSCFSIVAIVVVDGFTKKTTPGSLIEPAVTYLFPANWLTLPLSFGLLMSPWGGHSVFPNIYRDMRHPYKYARAIKVTFSFTYLLDTVTAVAGLLMFGDDVKDEITANILTTSGYSQALTIFLCIFIAIIPLTKIPLNARPIITTVEILTGMHQQTAPDTQVLTGRSMYFRGIAKVAIRVVTIVMFLIISIVFPAFDSIMAFMGSALCFTICVTLPILFHLKLFGHEISKADKLFQYAILATSIVISIIGTVWSFLPKSLIGVEDS</sequence>
<proteinExistence type="inferred from homology"/>
<feature type="transmembrane region" description="Helical" evidence="9">
    <location>
        <begin position="776"/>
        <end position="795"/>
    </location>
</feature>
<gene>
    <name evidence="11" type="ORF">Sste5346_008645</name>
</gene>
<evidence type="ECO:0000313" key="11">
    <source>
        <dbReference type="EMBL" id="KAL1889788.1"/>
    </source>
</evidence>
<feature type="transmembrane region" description="Helical" evidence="9">
    <location>
        <begin position="502"/>
        <end position="524"/>
    </location>
</feature>
<keyword evidence="7 9" id="KW-0472">Membrane</keyword>
<dbReference type="Pfam" id="PF01490">
    <property type="entry name" value="Aa_trans"/>
    <property type="match status" value="1"/>
</dbReference>